<comment type="subunit">
    <text evidence="6">Forms a complex with KhpA.</text>
</comment>
<dbReference type="Pfam" id="PF01424">
    <property type="entry name" value="R3H"/>
    <property type="match status" value="1"/>
</dbReference>
<dbReference type="InterPro" id="IPR038247">
    <property type="entry name" value="Jag_N_dom_sf"/>
</dbReference>
<dbReference type="EMBL" id="FQZL01000004">
    <property type="protein sequence ID" value="SHI37174.1"/>
    <property type="molecule type" value="Genomic_DNA"/>
</dbReference>
<dbReference type="SMART" id="SM01245">
    <property type="entry name" value="Jag_N"/>
    <property type="match status" value="1"/>
</dbReference>
<dbReference type="InterPro" id="IPR032782">
    <property type="entry name" value="KhpB_N"/>
</dbReference>
<dbReference type="SUPFAM" id="SSF82708">
    <property type="entry name" value="R3H domain"/>
    <property type="match status" value="1"/>
</dbReference>
<organism evidence="8 9">
    <name type="scientific">Dethiosulfatibacter aminovorans DSM 17477</name>
    <dbReference type="NCBI Taxonomy" id="1121476"/>
    <lineage>
        <taxon>Bacteria</taxon>
        <taxon>Bacillati</taxon>
        <taxon>Bacillota</taxon>
        <taxon>Tissierellia</taxon>
        <taxon>Dethiosulfatibacter</taxon>
    </lineage>
</organism>
<dbReference type="Pfam" id="PF13083">
    <property type="entry name" value="KH_KhpA-B"/>
    <property type="match status" value="1"/>
</dbReference>
<protein>
    <recommendedName>
        <fullName evidence="6">RNA-binding protein KhpB</fullName>
    </recommendedName>
    <alternativeName>
        <fullName evidence="6">RNA-binding protein EloR</fullName>
    </alternativeName>
</protein>
<comment type="similarity">
    <text evidence="6">Belongs to the KhpB RNA-binding protein family.</text>
</comment>
<dbReference type="RefSeq" id="WP_073045627.1">
    <property type="nucleotide sequence ID" value="NZ_FQZL01000004.1"/>
</dbReference>
<proteinExistence type="inferred from homology"/>
<keyword evidence="2 6" id="KW-0694">RNA-binding</keyword>
<dbReference type="HAMAP" id="MF_00867">
    <property type="entry name" value="KhpB"/>
    <property type="match status" value="1"/>
</dbReference>
<dbReference type="NCBIfam" id="NF041568">
    <property type="entry name" value="Jag_EloR"/>
    <property type="match status" value="1"/>
</dbReference>
<dbReference type="SMART" id="SM00393">
    <property type="entry name" value="R3H"/>
    <property type="match status" value="1"/>
</dbReference>
<keyword evidence="5 6" id="KW-0961">Cell wall biogenesis/degradation</keyword>
<comment type="caution">
    <text evidence="6">Lacks conserved residue(s) required for the propagation of feature annotation.</text>
</comment>
<comment type="subcellular location">
    <subcellularLocation>
        <location evidence="6">Cytoplasm</location>
    </subcellularLocation>
</comment>
<dbReference type="STRING" id="1121476.SAMN02745751_00160"/>
<dbReference type="AlphaFoldDB" id="A0A1M6AKZ1"/>
<sequence length="207" mass="24084">MKFITKESDTIENAVSEGLEELKADINEVEIEIIQEPSKSFLGLISKKAKVKLTIVDGPREKAKGFLDTLLEKMDVDCKYEIKFEDDVLNVDIYEINDKDKGIMIGKRGKNLDSLQYILSLIVNKGRQSYVRTIVDVENYRSKREETLIKLAKRMADKTRFYNKKIKLEPMNPYERRIIHSALQDEEDIITYSEGEEPYRKVIIDVK</sequence>
<evidence type="ECO:0000256" key="1">
    <source>
        <dbReference type="ARBA" id="ARBA00022490"/>
    </source>
</evidence>
<evidence type="ECO:0000256" key="4">
    <source>
        <dbReference type="ARBA" id="ARBA00023186"/>
    </source>
</evidence>
<dbReference type="InterPro" id="IPR039247">
    <property type="entry name" value="KhpB"/>
</dbReference>
<dbReference type="GO" id="GO:0008360">
    <property type="term" value="P:regulation of cell shape"/>
    <property type="evidence" value="ECO:0007669"/>
    <property type="project" value="UniProtKB-KW"/>
</dbReference>
<evidence type="ECO:0000256" key="2">
    <source>
        <dbReference type="ARBA" id="ARBA00022884"/>
    </source>
</evidence>
<dbReference type="PANTHER" id="PTHR35800:SF1">
    <property type="entry name" value="RNA-BINDING PROTEIN KHPB"/>
    <property type="match status" value="1"/>
</dbReference>
<keyword evidence="1 6" id="KW-0963">Cytoplasm</keyword>
<dbReference type="Proteomes" id="UP000184052">
    <property type="component" value="Unassembled WGS sequence"/>
</dbReference>
<reference evidence="8 9" key="1">
    <citation type="submission" date="2016-11" db="EMBL/GenBank/DDBJ databases">
        <authorList>
            <person name="Jaros S."/>
            <person name="Januszkiewicz K."/>
            <person name="Wedrychowicz H."/>
        </authorList>
    </citation>
    <scope>NUCLEOTIDE SEQUENCE [LARGE SCALE GENOMIC DNA]</scope>
    <source>
        <strain evidence="8 9">DSM 17477</strain>
    </source>
</reference>
<evidence type="ECO:0000256" key="5">
    <source>
        <dbReference type="ARBA" id="ARBA00023316"/>
    </source>
</evidence>
<dbReference type="CDD" id="cd02414">
    <property type="entry name" value="KH-II_Jag"/>
    <property type="match status" value="1"/>
</dbReference>
<accession>A0A1M6AKZ1</accession>
<name>A0A1M6AKZ1_9FIRM</name>
<evidence type="ECO:0000256" key="6">
    <source>
        <dbReference type="HAMAP-Rule" id="MF_00867"/>
    </source>
</evidence>
<evidence type="ECO:0000313" key="8">
    <source>
        <dbReference type="EMBL" id="SHI37174.1"/>
    </source>
</evidence>
<dbReference type="InterPro" id="IPR001374">
    <property type="entry name" value="R3H_dom"/>
</dbReference>
<feature type="domain" description="R3H" evidence="7">
    <location>
        <begin position="142"/>
        <end position="207"/>
    </location>
</feature>
<dbReference type="InterPro" id="IPR034079">
    <property type="entry name" value="R3H_KhpB"/>
</dbReference>
<dbReference type="CDD" id="cd02644">
    <property type="entry name" value="R3H_jag"/>
    <property type="match status" value="1"/>
</dbReference>
<dbReference type="GO" id="GO:0005737">
    <property type="term" value="C:cytoplasm"/>
    <property type="evidence" value="ECO:0007669"/>
    <property type="project" value="UniProtKB-SubCell"/>
</dbReference>
<dbReference type="InterPro" id="IPR036867">
    <property type="entry name" value="R3H_dom_sf"/>
</dbReference>
<evidence type="ECO:0000313" key="9">
    <source>
        <dbReference type="Proteomes" id="UP000184052"/>
    </source>
</evidence>
<gene>
    <name evidence="6" type="primary">khpB</name>
    <name evidence="6" type="synonym">eloR</name>
    <name evidence="8" type="ORF">SAMN02745751_00160</name>
</gene>
<dbReference type="PROSITE" id="PS51061">
    <property type="entry name" value="R3H"/>
    <property type="match status" value="1"/>
</dbReference>
<comment type="function">
    <text evidence="6">A probable RNA chaperone. Forms a complex with KhpA which binds to cellular RNA and controls its expression. Plays a role in peptidoglycan (PG) homeostasis and cell length regulation.</text>
</comment>
<dbReference type="GO" id="GO:0071555">
    <property type="term" value="P:cell wall organization"/>
    <property type="evidence" value="ECO:0007669"/>
    <property type="project" value="UniProtKB-KW"/>
</dbReference>
<keyword evidence="3 6" id="KW-0133">Cell shape</keyword>
<keyword evidence="4 6" id="KW-0143">Chaperone</keyword>
<dbReference type="GO" id="GO:0003723">
    <property type="term" value="F:RNA binding"/>
    <property type="evidence" value="ECO:0007669"/>
    <property type="project" value="UniProtKB-UniRule"/>
</dbReference>
<dbReference type="Gene3D" id="3.30.300.20">
    <property type="match status" value="1"/>
</dbReference>
<keyword evidence="9" id="KW-1185">Reference proteome</keyword>
<evidence type="ECO:0000259" key="7">
    <source>
        <dbReference type="PROSITE" id="PS51061"/>
    </source>
</evidence>
<dbReference type="PANTHER" id="PTHR35800">
    <property type="entry name" value="PROTEIN JAG"/>
    <property type="match status" value="1"/>
</dbReference>
<dbReference type="Pfam" id="PF14804">
    <property type="entry name" value="Jag_N"/>
    <property type="match status" value="1"/>
</dbReference>
<dbReference type="InterPro" id="IPR038008">
    <property type="entry name" value="Jag_KH"/>
</dbReference>
<dbReference type="GO" id="GO:0009252">
    <property type="term" value="P:peptidoglycan biosynthetic process"/>
    <property type="evidence" value="ECO:0007669"/>
    <property type="project" value="UniProtKB-UniRule"/>
</dbReference>
<dbReference type="Gene3D" id="3.30.1370.50">
    <property type="entry name" value="R3H-like domain"/>
    <property type="match status" value="1"/>
</dbReference>
<evidence type="ECO:0000256" key="3">
    <source>
        <dbReference type="ARBA" id="ARBA00022960"/>
    </source>
</evidence>
<dbReference type="Gene3D" id="3.30.30.80">
    <property type="entry name" value="probable RNA-binding protein from clostridium symbiosum atcc 14940"/>
    <property type="match status" value="1"/>
</dbReference>
<dbReference type="InterPro" id="IPR015946">
    <property type="entry name" value="KH_dom-like_a/b"/>
</dbReference>
<comment type="domain">
    <text evidence="6">Has an N-terminal Jag-N domain and 2 RNA-binding domains (KH and R3H).</text>
</comment>
<dbReference type="OrthoDB" id="9794483at2"/>